<name>A0A0E9WE10_ANGAN</name>
<evidence type="ECO:0000313" key="1">
    <source>
        <dbReference type="EMBL" id="JAH87780.1"/>
    </source>
</evidence>
<reference evidence="1" key="1">
    <citation type="submission" date="2014-11" db="EMBL/GenBank/DDBJ databases">
        <authorList>
            <person name="Amaro Gonzalez C."/>
        </authorList>
    </citation>
    <scope>NUCLEOTIDE SEQUENCE</scope>
</reference>
<dbReference type="AlphaFoldDB" id="A0A0E9WE10"/>
<reference evidence="1" key="2">
    <citation type="journal article" date="2015" name="Fish Shellfish Immunol.">
        <title>Early steps in the European eel (Anguilla anguilla)-Vibrio vulnificus interaction in the gills: Role of the RtxA13 toxin.</title>
        <authorList>
            <person name="Callol A."/>
            <person name="Pajuelo D."/>
            <person name="Ebbesson L."/>
            <person name="Teles M."/>
            <person name="MacKenzie S."/>
            <person name="Amaro C."/>
        </authorList>
    </citation>
    <scope>NUCLEOTIDE SEQUENCE</scope>
</reference>
<dbReference type="EMBL" id="GBXM01020797">
    <property type="protein sequence ID" value="JAH87780.1"/>
    <property type="molecule type" value="Transcribed_RNA"/>
</dbReference>
<accession>A0A0E9WE10</accession>
<protein>
    <submittedName>
        <fullName evidence="1">Uncharacterized protein</fullName>
    </submittedName>
</protein>
<proteinExistence type="predicted"/>
<sequence>MNIGGVASGGVTDFYASMLRVWKLLRVSRAEGLSPWPWVSKEPLPLVLPDSVAL</sequence>
<organism evidence="1">
    <name type="scientific">Anguilla anguilla</name>
    <name type="common">European freshwater eel</name>
    <name type="synonym">Muraena anguilla</name>
    <dbReference type="NCBI Taxonomy" id="7936"/>
    <lineage>
        <taxon>Eukaryota</taxon>
        <taxon>Metazoa</taxon>
        <taxon>Chordata</taxon>
        <taxon>Craniata</taxon>
        <taxon>Vertebrata</taxon>
        <taxon>Euteleostomi</taxon>
        <taxon>Actinopterygii</taxon>
        <taxon>Neopterygii</taxon>
        <taxon>Teleostei</taxon>
        <taxon>Anguilliformes</taxon>
        <taxon>Anguillidae</taxon>
        <taxon>Anguilla</taxon>
    </lineage>
</organism>